<comment type="caution">
    <text evidence="1">The sequence shown here is derived from an EMBL/GenBank/DDBJ whole genome shotgun (WGS) entry which is preliminary data.</text>
</comment>
<evidence type="ECO:0000313" key="1">
    <source>
        <dbReference type="EMBL" id="TQV98489.1"/>
    </source>
</evidence>
<reference evidence="1 2" key="1">
    <citation type="journal article" date="2019" name="Appl. Microbiol. Biotechnol.">
        <title>Genome sequence of Isaria javanica and comparative genome analysis insights into family S53 peptidase evolution in fungal entomopathogens.</title>
        <authorList>
            <person name="Lin R."/>
            <person name="Zhang X."/>
            <person name="Xin B."/>
            <person name="Zou M."/>
            <person name="Gao Y."/>
            <person name="Qin F."/>
            <person name="Hu Q."/>
            <person name="Xie B."/>
            <person name="Cheng X."/>
        </authorList>
    </citation>
    <scope>NUCLEOTIDE SEQUENCE [LARGE SCALE GENOMIC DNA]</scope>
    <source>
        <strain evidence="1 2">IJ1G</strain>
    </source>
</reference>
<keyword evidence="2" id="KW-1185">Reference proteome</keyword>
<sequence length="49" mass="5681">MGWRRCATYFVLSAGRRPIIGCFFHGCLPSRWQPYQQRSGSTIVWSSND</sequence>
<name>A0A545VA58_9HYPO</name>
<gene>
    <name evidence="1" type="ORF">IF1G_02569</name>
</gene>
<evidence type="ECO:0000313" key="2">
    <source>
        <dbReference type="Proteomes" id="UP000315783"/>
    </source>
</evidence>
<dbReference type="EMBL" id="SPUK01000003">
    <property type="protein sequence ID" value="TQV98489.1"/>
    <property type="molecule type" value="Genomic_DNA"/>
</dbReference>
<organism evidence="1 2">
    <name type="scientific">Cordyceps javanica</name>
    <dbReference type="NCBI Taxonomy" id="43265"/>
    <lineage>
        <taxon>Eukaryota</taxon>
        <taxon>Fungi</taxon>
        <taxon>Dikarya</taxon>
        <taxon>Ascomycota</taxon>
        <taxon>Pezizomycotina</taxon>
        <taxon>Sordariomycetes</taxon>
        <taxon>Hypocreomycetidae</taxon>
        <taxon>Hypocreales</taxon>
        <taxon>Cordycipitaceae</taxon>
        <taxon>Cordyceps</taxon>
    </lineage>
</organism>
<dbReference type="Proteomes" id="UP000315783">
    <property type="component" value="Unassembled WGS sequence"/>
</dbReference>
<protein>
    <submittedName>
        <fullName evidence="1">Uncharacterized protein</fullName>
    </submittedName>
</protein>
<dbReference type="AlphaFoldDB" id="A0A545VA58"/>
<proteinExistence type="predicted"/>
<accession>A0A545VA58</accession>